<dbReference type="PANTHER" id="PTHR31325">
    <property type="entry name" value="OS01G0798800 PROTEIN-RELATED"/>
    <property type="match status" value="1"/>
</dbReference>
<organism evidence="3 4">
    <name type="scientific">Stylosanthes scabra</name>
    <dbReference type="NCBI Taxonomy" id="79078"/>
    <lineage>
        <taxon>Eukaryota</taxon>
        <taxon>Viridiplantae</taxon>
        <taxon>Streptophyta</taxon>
        <taxon>Embryophyta</taxon>
        <taxon>Tracheophyta</taxon>
        <taxon>Spermatophyta</taxon>
        <taxon>Magnoliopsida</taxon>
        <taxon>eudicotyledons</taxon>
        <taxon>Gunneridae</taxon>
        <taxon>Pentapetalae</taxon>
        <taxon>rosids</taxon>
        <taxon>fabids</taxon>
        <taxon>Fabales</taxon>
        <taxon>Fabaceae</taxon>
        <taxon>Papilionoideae</taxon>
        <taxon>50 kb inversion clade</taxon>
        <taxon>dalbergioids sensu lato</taxon>
        <taxon>Dalbergieae</taxon>
        <taxon>Pterocarpus clade</taxon>
        <taxon>Stylosanthes</taxon>
    </lineage>
</organism>
<feature type="transmembrane region" description="Helical" evidence="1">
    <location>
        <begin position="110"/>
        <end position="132"/>
    </location>
</feature>
<dbReference type="Pfam" id="PF13968">
    <property type="entry name" value="DUF4220"/>
    <property type="match status" value="1"/>
</dbReference>
<name>A0ABU6UY61_9FABA</name>
<comment type="caution">
    <text evidence="3">The sequence shown here is derived from an EMBL/GenBank/DDBJ whole genome shotgun (WGS) entry which is preliminary data.</text>
</comment>
<sequence>MPFPITELEKKFRIFILSKFLDPPIQTLAASATPSLQQLPSYLLSSADRLTKSHFGIWISSERRRLVQVVPDPIREWYDKWDLRIAVLIAFFCHYFLLRGGGSRRIYGDTYRIFWSFYMTLEWVLSLSLGIISSKVGEQVGENDNNQALVAFWSTILLVHIGGPPTITAEALEDNALWRRTFLIWILQTIRVLYIVLLAWTSNSWLSYFSSCMTIVGFIKCGEKTWAQYNASINIDEKSIISNRNSSELETDDFPMDPPKLFEHFKLFFFSFSKDFVLSSKNLERKKSRFRNLDSEKAFEFVELQLWYAYHVFYTKVYVMFTRTGKTLCAITVSITMAVFICFCIVRDTAMHRISKVDRVITWILVVEVIFQELCTLAMLLGSSWNTKFMGPMDSSFFDEWRSFMNCNLITFSLQHNLHSWSLEQIKFELSTNDKTPDKTSKVNEILTKNIFDYLLAKSNSTSQQCIGKNGMNFVIEESVLKSFEWTKHVEFHQSILTWHVATDLCFYHGIDDVKGLEVEQTVKDKVDNSKKISDYMLYLVIEKRHMLPIGRGVITVPATFVETSKRFRELNTESDNVRDACEKLLRFYDEEGGKRVQFSDSALFDAYRLARLLMNEMETVRRWEFLEAMWIEILGYVPLTM</sequence>
<feature type="domain" description="DUF4220" evidence="2">
    <location>
        <begin position="115"/>
        <end position="406"/>
    </location>
</feature>
<gene>
    <name evidence="3" type="ORF">PIB30_095219</name>
</gene>
<dbReference type="Proteomes" id="UP001341840">
    <property type="component" value="Unassembled WGS sequence"/>
</dbReference>
<keyword evidence="1" id="KW-0472">Membrane</keyword>
<feature type="transmembrane region" description="Helical" evidence="1">
    <location>
        <begin position="360"/>
        <end position="381"/>
    </location>
</feature>
<feature type="transmembrane region" description="Helical" evidence="1">
    <location>
        <begin position="328"/>
        <end position="348"/>
    </location>
</feature>
<reference evidence="3 4" key="1">
    <citation type="journal article" date="2023" name="Plants (Basel)">
        <title>Bridging the Gap: Combining Genomics and Transcriptomics Approaches to Understand Stylosanthes scabra, an Orphan Legume from the Brazilian Caatinga.</title>
        <authorList>
            <person name="Ferreira-Neto J.R.C."/>
            <person name="da Silva M.D."/>
            <person name="Binneck E."/>
            <person name="de Melo N.F."/>
            <person name="da Silva R.H."/>
            <person name="de Melo A.L.T.M."/>
            <person name="Pandolfi V."/>
            <person name="Bustamante F.O."/>
            <person name="Brasileiro-Vidal A.C."/>
            <person name="Benko-Iseppon A.M."/>
        </authorList>
    </citation>
    <scope>NUCLEOTIDE SEQUENCE [LARGE SCALE GENOMIC DNA]</scope>
    <source>
        <tissue evidence="3">Leaves</tissue>
    </source>
</reference>
<evidence type="ECO:0000313" key="4">
    <source>
        <dbReference type="Proteomes" id="UP001341840"/>
    </source>
</evidence>
<accession>A0ABU6UY61</accession>
<evidence type="ECO:0000256" key="1">
    <source>
        <dbReference type="SAM" id="Phobius"/>
    </source>
</evidence>
<keyword evidence="4" id="KW-1185">Reference proteome</keyword>
<evidence type="ECO:0000313" key="3">
    <source>
        <dbReference type="EMBL" id="MED6164968.1"/>
    </source>
</evidence>
<feature type="transmembrane region" description="Helical" evidence="1">
    <location>
        <begin position="182"/>
        <end position="200"/>
    </location>
</feature>
<dbReference type="EMBL" id="JASCZI010122990">
    <property type="protein sequence ID" value="MED6164968.1"/>
    <property type="molecule type" value="Genomic_DNA"/>
</dbReference>
<protein>
    <recommendedName>
        <fullName evidence="2">DUF4220 domain-containing protein</fullName>
    </recommendedName>
</protein>
<feature type="transmembrane region" description="Helical" evidence="1">
    <location>
        <begin position="81"/>
        <end position="98"/>
    </location>
</feature>
<evidence type="ECO:0000259" key="2">
    <source>
        <dbReference type="Pfam" id="PF13968"/>
    </source>
</evidence>
<proteinExistence type="predicted"/>
<dbReference type="InterPro" id="IPR025315">
    <property type="entry name" value="DUF4220"/>
</dbReference>
<keyword evidence="1" id="KW-1133">Transmembrane helix</keyword>
<keyword evidence="1" id="KW-0812">Transmembrane</keyword>